<proteinExistence type="inferred from homology"/>
<dbReference type="Proteomes" id="UP001081467">
    <property type="component" value="Unassembled WGS sequence"/>
</dbReference>
<dbReference type="NCBIfam" id="NF002688">
    <property type="entry name" value="PRK02471.1"/>
    <property type="match status" value="1"/>
</dbReference>
<keyword evidence="5 8" id="KW-0547">Nucleotide-binding</keyword>
<comment type="catalytic activity">
    <reaction evidence="7">
        <text>L-cysteine + L-glutamate + ATP = gamma-L-glutamyl-L-cysteine + ADP + phosphate + H(+)</text>
        <dbReference type="Rhea" id="RHEA:13285"/>
        <dbReference type="ChEBI" id="CHEBI:15378"/>
        <dbReference type="ChEBI" id="CHEBI:29985"/>
        <dbReference type="ChEBI" id="CHEBI:30616"/>
        <dbReference type="ChEBI" id="CHEBI:35235"/>
        <dbReference type="ChEBI" id="CHEBI:43474"/>
        <dbReference type="ChEBI" id="CHEBI:58173"/>
        <dbReference type="ChEBI" id="CHEBI:456216"/>
        <dbReference type="EC" id="6.3.2.2"/>
    </reaction>
</comment>
<evidence type="ECO:0000256" key="9">
    <source>
        <dbReference type="RuleBase" id="RU003544"/>
    </source>
</evidence>
<dbReference type="SUPFAM" id="SSF56059">
    <property type="entry name" value="Glutathione synthetase ATP-binding domain-like"/>
    <property type="match status" value="1"/>
</dbReference>
<evidence type="ECO:0000313" key="11">
    <source>
        <dbReference type="EMBL" id="MCZ2490727.1"/>
    </source>
</evidence>
<evidence type="ECO:0000256" key="6">
    <source>
        <dbReference type="ARBA" id="ARBA00022840"/>
    </source>
</evidence>
<dbReference type="InterPro" id="IPR006334">
    <property type="entry name" value="Glut_cys_ligase"/>
</dbReference>
<evidence type="ECO:0000256" key="5">
    <source>
        <dbReference type="ARBA" id="ARBA00022741"/>
    </source>
</evidence>
<dbReference type="Gene3D" id="3.30.590.20">
    <property type="match status" value="1"/>
</dbReference>
<sequence>MELDAIGLEIQEEELGPLLRRSLIGLERETQRVMNTGVLSSSDHPQSLGDRLKHNYIKTDFGEAQMEFITPPIEGADNVVNYLDAIQQVATQNLPDNEQFWTLSSLPELPDDESKIRVAHPDEKGFLYRNKLIKKYGKKRQLFTSVHLNFSLSEKLIQTLFTSEFHNYFDSYVEFHNFIYVKIGRKFVQNRWLLTYLFGATPIYNGDDNNTRDSVRSVRNSELGYTNIDDSIQASYQSIEAYVTSLKKMVQEGKLLSFSEFYGDVQFKSIDKNEDSLISSGINYFELSGLDIDPFSRVGIKSETIKFIQLLSAYFLMTPDLAEDEVDLTLLKAKQLNDEVAMEDPRTNSVTKNAGIKLLNELILFNNNFYLDDELKDELVSYKEQFEQPELSLSARINDQVINQSLVNFAMNRANLNRRFYQSQLNSLTGFNNYSSNTQLILAGLLKKGLRFDLVDDDGDVIRINGHLLQHGTISDLDSSILNQIVHDKQTLKKVLGQIDIKVPSGISVRSLDEAMAYYPDIVGKALVVKPRFVKSSQMTHIFRVAPTLNEYREAIKRNLLVDTQVLIEQIVVGSVYRFMMVDGRVQGVVERLPVSVVGDGRQTLAELIAQKNAKIGRSSRGPWHQLNLLEVERQTLETQGINETTIIPRGSEAIIRYDNNFNAGASQNEVSGQMDDSYVSLIGDYAKRLKIMIGAFDVVITNLYIPYDAKHADSLIVLSVETSPDLAINSFPNFGDKQVIADRIIELLQKIRTKPNA</sequence>
<evidence type="ECO:0000259" key="10">
    <source>
        <dbReference type="PROSITE" id="PS50975"/>
    </source>
</evidence>
<dbReference type="Gene3D" id="3.30.470.20">
    <property type="entry name" value="ATP-grasp fold, B domain"/>
    <property type="match status" value="1"/>
</dbReference>
<dbReference type="InterPro" id="IPR014746">
    <property type="entry name" value="Gln_synth/guanido_kin_cat_dom"/>
</dbReference>
<evidence type="ECO:0000256" key="3">
    <source>
        <dbReference type="ARBA" id="ARBA00022598"/>
    </source>
</evidence>
<dbReference type="PANTHER" id="PTHR38761:SF1">
    <property type="entry name" value="GLUTAMATE--CYSTEINE LIGASE"/>
    <property type="match status" value="1"/>
</dbReference>
<comment type="pathway">
    <text evidence="1">Sulfur metabolism; glutathione biosynthesis; glutathione from L-cysteine and L-glutamate: step 1/2.</text>
</comment>
<dbReference type="GO" id="GO:0004363">
    <property type="term" value="F:glutathione synthase activity"/>
    <property type="evidence" value="ECO:0007669"/>
    <property type="project" value="UniProtKB-EC"/>
</dbReference>
<dbReference type="GO" id="GO:0004357">
    <property type="term" value="F:glutamate-cysteine ligase activity"/>
    <property type="evidence" value="ECO:0007669"/>
    <property type="project" value="UniProtKB-EC"/>
</dbReference>
<evidence type="ECO:0000313" key="12">
    <source>
        <dbReference type="Proteomes" id="UP001081467"/>
    </source>
</evidence>
<organism evidence="11 12">
    <name type="scientific">Dellaglioa carnosa</name>
    <dbReference type="NCBI Taxonomy" id="2995136"/>
    <lineage>
        <taxon>Bacteria</taxon>
        <taxon>Bacillati</taxon>
        <taxon>Bacillota</taxon>
        <taxon>Bacilli</taxon>
        <taxon>Lactobacillales</taxon>
        <taxon>Lactobacillaceae</taxon>
        <taxon>Dellaglioa</taxon>
    </lineage>
</organism>
<name>A0ABT4JK42_9LACO</name>
<dbReference type="InterPro" id="IPR007370">
    <property type="entry name" value="Glu_cys_ligase"/>
</dbReference>
<dbReference type="PANTHER" id="PTHR38761">
    <property type="entry name" value="GLUTAMATE--CYSTEINE LIGASE"/>
    <property type="match status" value="1"/>
</dbReference>
<dbReference type="EC" id="6.3.2.2" evidence="2"/>
<evidence type="ECO:0000256" key="1">
    <source>
        <dbReference type="ARBA" id="ARBA00005006"/>
    </source>
</evidence>
<comment type="similarity">
    <text evidence="9">Belongs to the glutamate--cysteine ligase type 1 family.</text>
</comment>
<evidence type="ECO:0000256" key="4">
    <source>
        <dbReference type="ARBA" id="ARBA00022684"/>
    </source>
</evidence>
<keyword evidence="4 9" id="KW-0317">Glutathione biosynthesis</keyword>
<dbReference type="RefSeq" id="WP_269023501.1">
    <property type="nucleotide sequence ID" value="NZ_JANXKW010000001.1"/>
</dbReference>
<keyword evidence="12" id="KW-1185">Reference proteome</keyword>
<dbReference type="SUPFAM" id="SSF55931">
    <property type="entry name" value="Glutamine synthetase/guanido kinase"/>
    <property type="match status" value="1"/>
</dbReference>
<dbReference type="InterPro" id="IPR011761">
    <property type="entry name" value="ATP-grasp"/>
</dbReference>
<evidence type="ECO:0000256" key="2">
    <source>
        <dbReference type="ARBA" id="ARBA00012220"/>
    </source>
</evidence>
<dbReference type="PROSITE" id="PS50975">
    <property type="entry name" value="ATP_GRASP"/>
    <property type="match status" value="1"/>
</dbReference>
<comment type="caution">
    <text evidence="11">The sequence shown here is derived from an EMBL/GenBank/DDBJ whole genome shotgun (WGS) entry which is preliminary data.</text>
</comment>
<evidence type="ECO:0000256" key="7">
    <source>
        <dbReference type="ARBA" id="ARBA00048819"/>
    </source>
</evidence>
<gene>
    <name evidence="11" type="primary">gshAB</name>
    <name evidence="11" type="ORF">N0K80_01030</name>
</gene>
<keyword evidence="3 9" id="KW-0436">Ligase</keyword>
<keyword evidence="6 8" id="KW-0067">ATP-binding</keyword>
<dbReference type="EMBL" id="JANXLI010000001">
    <property type="protein sequence ID" value="MCZ2490727.1"/>
    <property type="molecule type" value="Genomic_DNA"/>
</dbReference>
<evidence type="ECO:0000256" key="8">
    <source>
        <dbReference type="PROSITE-ProRule" id="PRU00409"/>
    </source>
</evidence>
<protein>
    <recommendedName>
        <fullName evidence="2">glutamate--cysteine ligase</fullName>
        <ecNumber evidence="2">6.3.2.2</ecNumber>
    </recommendedName>
</protein>
<dbReference type="Pfam" id="PF04262">
    <property type="entry name" value="Glu_cys_ligase"/>
    <property type="match status" value="1"/>
</dbReference>
<feature type="domain" description="ATP-grasp" evidence="10">
    <location>
        <begin position="493"/>
        <end position="754"/>
    </location>
</feature>
<reference evidence="11" key="1">
    <citation type="submission" date="2022-09" db="EMBL/GenBank/DDBJ databases">
        <title>Diversity of Dellaglioa algida.</title>
        <authorList>
            <person name="Matthias E."/>
            <person name="Werum V."/>
        </authorList>
    </citation>
    <scope>NUCLEOTIDE SEQUENCE</scope>
    <source>
        <strain evidence="11">TMW 2.2523</strain>
    </source>
</reference>
<accession>A0ABT4JK42</accession>